<protein>
    <submittedName>
        <fullName evidence="1">Family 3 adenylate cyclase</fullName>
    </submittedName>
</protein>
<dbReference type="EMBL" id="JACJQY010000044">
    <property type="protein sequence ID" value="MBD2319211.1"/>
    <property type="molecule type" value="Genomic_DNA"/>
</dbReference>
<evidence type="ECO:0000313" key="2">
    <source>
        <dbReference type="Proteomes" id="UP000618445"/>
    </source>
</evidence>
<dbReference type="Proteomes" id="UP000618445">
    <property type="component" value="Unassembled WGS sequence"/>
</dbReference>
<comment type="caution">
    <text evidence="1">The sequence shown here is derived from an EMBL/GenBank/DDBJ whole genome shotgun (WGS) entry which is preliminary data.</text>
</comment>
<dbReference type="InterPro" id="IPR029787">
    <property type="entry name" value="Nucleotide_cyclase"/>
</dbReference>
<sequence>MLEKLSKKRYSTNLFDVTQDIIGALPLKLVEQWLSSDQTYADALKLLDGHKVIGYSVSSDSVGLTKLCQQKGLLEILAIINQPKKIVHGYGKAIGGESVGIWAADNTQMFYPDDLSASTLVSTLLTIQDAIAKSCQIKIGLGAHYGSFYSISGGLYGAEADAIEEIAENHTCGGEILISQAIRDRLPAKHNFIIKKRDDLHPAIGNIYRVLGGDRLTELQPDNQRYPIPYSEDFYADLLAYETQLANQNIDQSFTHNLIERYIQQKVVVLIESKSESVETHEVSMFNQLSFSALMKDIGLRLLNKTSAEEIKVVSSLGIYAFDDAHDAVNFAQTFRQELVKQDITCRIGIDRGEVLIFNLPFGTKDIAGMPVNVASKMAQDRGKFGKLYLSATMQDVVDVKGFNEIKYNVSGMEITTYEG</sequence>
<accession>A0ABR8CF36</accession>
<dbReference type="RefSeq" id="WP_190580944.1">
    <property type="nucleotide sequence ID" value="NZ_CAWPQU010000039.1"/>
</dbReference>
<dbReference type="Gene3D" id="3.30.70.1230">
    <property type="entry name" value="Nucleotide cyclase"/>
    <property type="match status" value="2"/>
</dbReference>
<organism evidence="1 2">
    <name type="scientific">Phormidium tenue FACHB-1050</name>
    <dbReference type="NCBI Taxonomy" id="2692857"/>
    <lineage>
        <taxon>Bacteria</taxon>
        <taxon>Bacillati</taxon>
        <taxon>Cyanobacteriota</taxon>
        <taxon>Cyanophyceae</taxon>
        <taxon>Oscillatoriophycideae</taxon>
        <taxon>Oscillatoriales</taxon>
        <taxon>Oscillatoriaceae</taxon>
        <taxon>Phormidium</taxon>
    </lineage>
</organism>
<reference evidence="1 2" key="1">
    <citation type="journal article" date="2020" name="ISME J.">
        <title>Comparative genomics reveals insights into cyanobacterial evolution and habitat adaptation.</title>
        <authorList>
            <person name="Chen M.Y."/>
            <person name="Teng W.K."/>
            <person name="Zhao L."/>
            <person name="Hu C.X."/>
            <person name="Zhou Y.K."/>
            <person name="Han B.P."/>
            <person name="Song L.R."/>
            <person name="Shu W.S."/>
        </authorList>
    </citation>
    <scope>NUCLEOTIDE SEQUENCE [LARGE SCALE GENOMIC DNA]</scope>
    <source>
        <strain evidence="1 2">FACHB-1050</strain>
    </source>
</reference>
<gene>
    <name evidence="1" type="ORF">H6G05_20495</name>
</gene>
<dbReference type="SUPFAM" id="SSF55073">
    <property type="entry name" value="Nucleotide cyclase"/>
    <property type="match status" value="1"/>
</dbReference>
<keyword evidence="2" id="KW-1185">Reference proteome</keyword>
<proteinExistence type="predicted"/>
<evidence type="ECO:0000313" key="1">
    <source>
        <dbReference type="EMBL" id="MBD2319211.1"/>
    </source>
</evidence>
<name>A0ABR8CF36_9CYAN</name>